<reference evidence="2" key="1">
    <citation type="journal article" date="2020" name="Nat. Commun.">
        <title>Genome assembly of wild tea tree DASZ reveals pedigree and selection history of tea varieties.</title>
        <authorList>
            <person name="Zhang W."/>
            <person name="Zhang Y."/>
            <person name="Qiu H."/>
            <person name="Guo Y."/>
            <person name="Wan H."/>
            <person name="Zhang X."/>
            <person name="Scossa F."/>
            <person name="Alseekh S."/>
            <person name="Zhang Q."/>
            <person name="Wang P."/>
            <person name="Xu L."/>
            <person name="Schmidt M.H."/>
            <person name="Jia X."/>
            <person name="Li D."/>
            <person name="Zhu A."/>
            <person name="Guo F."/>
            <person name="Chen W."/>
            <person name="Ni D."/>
            <person name="Usadel B."/>
            <person name="Fernie A.R."/>
            <person name="Wen W."/>
        </authorList>
    </citation>
    <scope>NUCLEOTIDE SEQUENCE [LARGE SCALE GENOMIC DNA]</scope>
    <source>
        <strain evidence="2">cv. G240</strain>
    </source>
</reference>
<dbReference type="Proteomes" id="UP000593564">
    <property type="component" value="Unassembled WGS sequence"/>
</dbReference>
<evidence type="ECO:0008006" key="3">
    <source>
        <dbReference type="Google" id="ProtNLM"/>
    </source>
</evidence>
<dbReference type="Pfam" id="PF03321">
    <property type="entry name" value="GH3"/>
    <property type="match status" value="1"/>
</dbReference>
<dbReference type="EMBL" id="JACBKZ010000007">
    <property type="protein sequence ID" value="KAF5945132.1"/>
    <property type="molecule type" value="Genomic_DNA"/>
</dbReference>
<proteinExistence type="predicted"/>
<comment type="caution">
    <text evidence="1">The sequence shown here is derived from an EMBL/GenBank/DDBJ whole genome shotgun (WGS) entry which is preliminary data.</text>
</comment>
<keyword evidence="2" id="KW-1185">Reference proteome</keyword>
<sequence>MVERKKGRLSAHPLERKKRRSSVEYTLPIVLQTCKTSHSRSVRILEKMDTKFDPDEVIEEFEMLTKDAERVQKETLQKILEENGSTEYLKKWGLNGRTDHESFKAFVPLVTHKDLEPYIQRMVDGDTSPILTGKPITTISLSVCQFFVSCSSGTTQGKPKFVPFNNELMESTMQIYKTSFAFRNRLYSSVYCKRIFSSY</sequence>
<dbReference type="PANTHER" id="PTHR31901:SF5">
    <property type="entry name" value="JASMONOYL--L-AMINO ACID SYNTHETASE JAR1"/>
    <property type="match status" value="1"/>
</dbReference>
<dbReference type="InterPro" id="IPR004993">
    <property type="entry name" value="GH3"/>
</dbReference>
<accession>A0A7J7GWG8</accession>
<dbReference type="GO" id="GO:0016881">
    <property type="term" value="F:acid-amino acid ligase activity"/>
    <property type="evidence" value="ECO:0007669"/>
    <property type="project" value="TreeGrafter"/>
</dbReference>
<protein>
    <recommendedName>
        <fullName evidence="3">GH3 auxin-responsive promoter</fullName>
    </recommendedName>
</protein>
<dbReference type="PANTHER" id="PTHR31901">
    <property type="entry name" value="GH3 DOMAIN-CONTAINING PROTEIN"/>
    <property type="match status" value="1"/>
</dbReference>
<evidence type="ECO:0000313" key="2">
    <source>
        <dbReference type="Proteomes" id="UP000593564"/>
    </source>
</evidence>
<name>A0A7J7GWG8_CAMSI</name>
<reference evidence="1 2" key="2">
    <citation type="submission" date="2020-07" db="EMBL/GenBank/DDBJ databases">
        <title>Genome assembly of wild tea tree DASZ reveals pedigree and selection history of tea varieties.</title>
        <authorList>
            <person name="Zhang W."/>
        </authorList>
    </citation>
    <scope>NUCLEOTIDE SEQUENCE [LARGE SCALE GENOMIC DNA]</scope>
    <source>
        <strain evidence="2">cv. G240</strain>
        <tissue evidence="1">Leaf</tissue>
    </source>
</reference>
<gene>
    <name evidence="1" type="ORF">HYC85_015360</name>
</gene>
<dbReference type="AlphaFoldDB" id="A0A7J7GWG8"/>
<organism evidence="1 2">
    <name type="scientific">Camellia sinensis</name>
    <name type="common">Tea plant</name>
    <name type="synonym">Thea sinensis</name>
    <dbReference type="NCBI Taxonomy" id="4442"/>
    <lineage>
        <taxon>Eukaryota</taxon>
        <taxon>Viridiplantae</taxon>
        <taxon>Streptophyta</taxon>
        <taxon>Embryophyta</taxon>
        <taxon>Tracheophyta</taxon>
        <taxon>Spermatophyta</taxon>
        <taxon>Magnoliopsida</taxon>
        <taxon>eudicotyledons</taxon>
        <taxon>Gunneridae</taxon>
        <taxon>Pentapetalae</taxon>
        <taxon>asterids</taxon>
        <taxon>Ericales</taxon>
        <taxon>Theaceae</taxon>
        <taxon>Camellia</taxon>
    </lineage>
</organism>
<dbReference type="GO" id="GO:0005737">
    <property type="term" value="C:cytoplasm"/>
    <property type="evidence" value="ECO:0007669"/>
    <property type="project" value="TreeGrafter"/>
</dbReference>
<evidence type="ECO:0000313" key="1">
    <source>
        <dbReference type="EMBL" id="KAF5945132.1"/>
    </source>
</evidence>